<dbReference type="PANTHER" id="PTHR33112">
    <property type="entry name" value="DOMAIN PROTEIN, PUTATIVE-RELATED"/>
    <property type="match status" value="1"/>
</dbReference>
<feature type="domain" description="Heterokaryon incompatibility" evidence="1">
    <location>
        <begin position="45"/>
        <end position="197"/>
    </location>
</feature>
<dbReference type="Proteomes" id="UP000799429">
    <property type="component" value="Unassembled WGS sequence"/>
</dbReference>
<organism evidence="2 3">
    <name type="scientific">Patellaria atrata CBS 101060</name>
    <dbReference type="NCBI Taxonomy" id="1346257"/>
    <lineage>
        <taxon>Eukaryota</taxon>
        <taxon>Fungi</taxon>
        <taxon>Dikarya</taxon>
        <taxon>Ascomycota</taxon>
        <taxon>Pezizomycotina</taxon>
        <taxon>Dothideomycetes</taxon>
        <taxon>Dothideomycetes incertae sedis</taxon>
        <taxon>Patellariales</taxon>
        <taxon>Patellariaceae</taxon>
        <taxon>Patellaria</taxon>
    </lineage>
</organism>
<evidence type="ECO:0000259" key="1">
    <source>
        <dbReference type="Pfam" id="PF06985"/>
    </source>
</evidence>
<proteinExistence type="predicted"/>
<comment type="caution">
    <text evidence="2">The sequence shown here is derived from an EMBL/GenBank/DDBJ whole genome shotgun (WGS) entry which is preliminary data.</text>
</comment>
<keyword evidence="3" id="KW-1185">Reference proteome</keyword>
<reference evidence="2" key="1">
    <citation type="journal article" date="2020" name="Stud. Mycol.">
        <title>101 Dothideomycetes genomes: a test case for predicting lifestyles and emergence of pathogens.</title>
        <authorList>
            <person name="Haridas S."/>
            <person name="Albert R."/>
            <person name="Binder M."/>
            <person name="Bloem J."/>
            <person name="Labutti K."/>
            <person name="Salamov A."/>
            <person name="Andreopoulos B."/>
            <person name="Baker S."/>
            <person name="Barry K."/>
            <person name="Bills G."/>
            <person name="Bluhm B."/>
            <person name="Cannon C."/>
            <person name="Castanera R."/>
            <person name="Culley D."/>
            <person name="Daum C."/>
            <person name="Ezra D."/>
            <person name="Gonzalez J."/>
            <person name="Henrissat B."/>
            <person name="Kuo A."/>
            <person name="Liang C."/>
            <person name="Lipzen A."/>
            <person name="Lutzoni F."/>
            <person name="Magnuson J."/>
            <person name="Mondo S."/>
            <person name="Nolan M."/>
            <person name="Ohm R."/>
            <person name="Pangilinan J."/>
            <person name="Park H.-J."/>
            <person name="Ramirez L."/>
            <person name="Alfaro M."/>
            <person name="Sun H."/>
            <person name="Tritt A."/>
            <person name="Yoshinaga Y."/>
            <person name="Zwiers L.-H."/>
            <person name="Turgeon B."/>
            <person name="Goodwin S."/>
            <person name="Spatafora J."/>
            <person name="Crous P."/>
            <person name="Grigoriev I."/>
        </authorList>
    </citation>
    <scope>NUCLEOTIDE SEQUENCE</scope>
    <source>
        <strain evidence="2">CBS 101060</strain>
    </source>
</reference>
<protein>
    <submittedName>
        <fullName evidence="2">HET-domain-containing protein</fullName>
    </submittedName>
</protein>
<evidence type="ECO:0000313" key="3">
    <source>
        <dbReference type="Proteomes" id="UP000799429"/>
    </source>
</evidence>
<dbReference type="PANTHER" id="PTHR33112:SF10">
    <property type="entry name" value="TOL"/>
    <property type="match status" value="1"/>
</dbReference>
<dbReference type="OrthoDB" id="5362512at2759"/>
<dbReference type="AlphaFoldDB" id="A0A9P4S1V2"/>
<evidence type="ECO:0000313" key="2">
    <source>
        <dbReference type="EMBL" id="KAF2834758.1"/>
    </source>
</evidence>
<accession>A0A9P4S1V2</accession>
<dbReference type="InterPro" id="IPR010730">
    <property type="entry name" value="HET"/>
</dbReference>
<dbReference type="Pfam" id="PF06985">
    <property type="entry name" value="HET"/>
    <property type="match status" value="1"/>
</dbReference>
<gene>
    <name evidence="2" type="ORF">M501DRAFT_1000010</name>
</gene>
<name>A0A9P4S1V2_9PEZI</name>
<dbReference type="EMBL" id="MU006115">
    <property type="protein sequence ID" value="KAF2834758.1"/>
    <property type="molecule type" value="Genomic_DNA"/>
</dbReference>
<sequence>MGDGYDAVRCYQPGPLPTRVIDVGASKGPDEIRVIQTDGTQSERYTTLSHCWGTAYSLSPPKLLRSNATEWYNFSDAQRLPSTYKDAITLTRLLGVRYLWIDSLCIIQDDEDDWRRESSKMASIYRNSYLTIAATAAEHSGIGCFSRASASSHVTRTRTKYEVMRQESKETYIRLPPNEITSLLSSPLYKRAWTLQEICLSKRRVHFADDQMYWQCQTRTCSEDGLLSAPTSSVTPSLLDSLVGTPNSMRTWWSWVEDYSNRKLTVQSDRLVAFAGITKYFEEQTGNTAVVGLWEDEIVSNLLWYTQNPAAFSPRGIPSWSWFNIDGQVTRPTFRDPRYWNCKRIQNLKVIRIEVKWAGERLVSDLTRSNILVTGQIATFIHVDASDDHTLRWEQKDWIFRIIRSLAPEGPQVDWCKAYCCFDLGSDSFRFFHGRICCLRVETLASYDHERNVPGNIYEVLIVEQLGVLNGDEFPSYRRMGVGSIELGFTPESVGKLDEFERQIFKEPAMELYLV</sequence>